<dbReference type="Pfam" id="PF00376">
    <property type="entry name" value="MerR"/>
    <property type="match status" value="1"/>
</dbReference>
<reference evidence="2 3" key="1">
    <citation type="submission" date="2019-03" db="EMBL/GenBank/DDBJ databases">
        <title>Draft genome sequences of novel Actinobacteria.</title>
        <authorList>
            <person name="Sahin N."/>
            <person name="Ay H."/>
            <person name="Saygin H."/>
        </authorList>
    </citation>
    <scope>NUCLEOTIDE SEQUENCE [LARGE SCALE GENOMIC DNA]</scope>
    <source>
        <strain evidence="2 3">16K309</strain>
    </source>
</reference>
<keyword evidence="2" id="KW-0238">DNA-binding</keyword>
<accession>A0A4R4VV58</accession>
<dbReference type="Gene3D" id="1.10.1660.10">
    <property type="match status" value="1"/>
</dbReference>
<dbReference type="EMBL" id="SMKS01000008">
    <property type="protein sequence ID" value="TDD08157.1"/>
    <property type="molecule type" value="Genomic_DNA"/>
</dbReference>
<evidence type="ECO:0000259" key="1">
    <source>
        <dbReference type="Pfam" id="PF00376"/>
    </source>
</evidence>
<comment type="caution">
    <text evidence="2">The sequence shown here is derived from an EMBL/GenBank/DDBJ whole genome shotgun (WGS) entry which is preliminary data.</text>
</comment>
<gene>
    <name evidence="2" type="ORF">E1181_08265</name>
</gene>
<organism evidence="2 3">
    <name type="scientific">Saccharopolyspora terrae</name>
    <dbReference type="NCBI Taxonomy" id="2530384"/>
    <lineage>
        <taxon>Bacteria</taxon>
        <taxon>Bacillati</taxon>
        <taxon>Actinomycetota</taxon>
        <taxon>Actinomycetes</taxon>
        <taxon>Pseudonocardiales</taxon>
        <taxon>Pseudonocardiaceae</taxon>
        <taxon>Saccharopolyspora</taxon>
    </lineage>
</organism>
<sequence length="76" mass="8628">MADDERSLEGTHTVRFVADELLTSGQVAKRLGINPSTLARYVREGKLKPSLTLPSGHHRWTWEDVLEQLRTQQGEN</sequence>
<protein>
    <submittedName>
        <fullName evidence="2">MerR family DNA-binding transcriptional regulator</fullName>
    </submittedName>
</protein>
<dbReference type="GO" id="GO:0006355">
    <property type="term" value="P:regulation of DNA-templated transcription"/>
    <property type="evidence" value="ECO:0007669"/>
    <property type="project" value="InterPro"/>
</dbReference>
<dbReference type="SUPFAM" id="SSF46955">
    <property type="entry name" value="Putative DNA-binding domain"/>
    <property type="match status" value="1"/>
</dbReference>
<dbReference type="InterPro" id="IPR000551">
    <property type="entry name" value="MerR-type_HTH_dom"/>
</dbReference>
<dbReference type="OrthoDB" id="194758at2"/>
<dbReference type="InterPro" id="IPR009061">
    <property type="entry name" value="DNA-bd_dom_put_sf"/>
</dbReference>
<proteinExistence type="predicted"/>
<evidence type="ECO:0000313" key="2">
    <source>
        <dbReference type="EMBL" id="TDD08157.1"/>
    </source>
</evidence>
<feature type="domain" description="HTH merR-type" evidence="1">
    <location>
        <begin position="23"/>
        <end position="57"/>
    </location>
</feature>
<dbReference type="GO" id="GO:0003677">
    <property type="term" value="F:DNA binding"/>
    <property type="evidence" value="ECO:0007669"/>
    <property type="project" value="UniProtKB-KW"/>
</dbReference>
<dbReference type="Proteomes" id="UP000295674">
    <property type="component" value="Unassembled WGS sequence"/>
</dbReference>
<evidence type="ECO:0000313" key="3">
    <source>
        <dbReference type="Proteomes" id="UP000295674"/>
    </source>
</evidence>
<keyword evidence="3" id="KW-1185">Reference proteome</keyword>
<dbReference type="AlphaFoldDB" id="A0A4R4VV58"/>
<name>A0A4R4VV58_9PSEU</name>